<feature type="region of interest" description="Disordered" evidence="2">
    <location>
        <begin position="394"/>
        <end position="481"/>
    </location>
</feature>
<evidence type="ECO:0000256" key="1">
    <source>
        <dbReference type="SAM" id="Coils"/>
    </source>
</evidence>
<evidence type="ECO:0000256" key="2">
    <source>
        <dbReference type="SAM" id="MobiDB-lite"/>
    </source>
</evidence>
<accession>B0CPM9</accession>
<dbReference type="AlphaFoldDB" id="B0CPM9"/>
<name>B0CPM9_LACBS</name>
<dbReference type="HOGENOM" id="CLU_028902_0_0_1"/>
<gene>
    <name evidence="3" type="ORF">LACBIDRAFT_321338</name>
</gene>
<evidence type="ECO:0000313" key="4">
    <source>
        <dbReference type="Proteomes" id="UP000001194"/>
    </source>
</evidence>
<dbReference type="OrthoDB" id="10600989at2759"/>
<feature type="compositionally biased region" description="Acidic residues" evidence="2">
    <location>
        <begin position="91"/>
        <end position="105"/>
    </location>
</feature>
<keyword evidence="4" id="KW-1185">Reference proteome</keyword>
<dbReference type="KEGG" id="lbc:LACBIDRAFT_321338"/>
<dbReference type="InParanoid" id="B0CPM9"/>
<sequence length="481" mass="55738">METATGDLGISNETYEHYRINFTRKGGGGATASTRKGSSRKARERKVKDRERRSARSASMAAAKNQQNGQPVAGTCASASAGPLHVPGFELDLESLSDLDDEEDDHPPSTSAAIPSTSRAPNNFQLPPSYLAGPGVKRPIGPFLPPPPRTPINRSITPVDLKRKIQELEATLKERDRSLKKQHEDRVRGDARAWLLKGQLRDSDKRLKELTARLNEGGLGARDALLQEREARVQELDQLLKERDTRLEELESRVEGLHTRLQDPSSKGDDRLREREARIEELEARFEQRRDSWISEERERDALIFEQDVQIQDLNNRLSERREDENRVLDTRRVEDLERRLRIQEQLRIQEERMRIEEGRLYRLRVDELEGMDIGSREQECAQREFEVRDREKGVKERERGVKEREKDMREKEREFREREKETRERREREKGVGRLDMARYTPVALDEDGERELRELKDEMDGKRSLRTACKSSSSSSSPT</sequence>
<keyword evidence="1" id="KW-0175">Coiled coil</keyword>
<reference evidence="3 4" key="1">
    <citation type="journal article" date="2008" name="Nature">
        <title>The genome of Laccaria bicolor provides insights into mycorrhizal symbiosis.</title>
        <authorList>
            <person name="Martin F."/>
            <person name="Aerts A."/>
            <person name="Ahren D."/>
            <person name="Brun A."/>
            <person name="Danchin E.G.J."/>
            <person name="Duchaussoy F."/>
            <person name="Gibon J."/>
            <person name="Kohler A."/>
            <person name="Lindquist E."/>
            <person name="Pereda V."/>
            <person name="Salamov A."/>
            <person name="Shapiro H.J."/>
            <person name="Wuyts J."/>
            <person name="Blaudez D."/>
            <person name="Buee M."/>
            <person name="Brokstein P."/>
            <person name="Canbaeck B."/>
            <person name="Cohen D."/>
            <person name="Courty P.E."/>
            <person name="Coutinho P.M."/>
            <person name="Delaruelle C."/>
            <person name="Detter J.C."/>
            <person name="Deveau A."/>
            <person name="DiFazio S."/>
            <person name="Duplessis S."/>
            <person name="Fraissinet-Tachet L."/>
            <person name="Lucic E."/>
            <person name="Frey-Klett P."/>
            <person name="Fourrey C."/>
            <person name="Feussner I."/>
            <person name="Gay G."/>
            <person name="Grimwood J."/>
            <person name="Hoegger P.J."/>
            <person name="Jain P."/>
            <person name="Kilaru S."/>
            <person name="Labbe J."/>
            <person name="Lin Y.C."/>
            <person name="Legue V."/>
            <person name="Le Tacon F."/>
            <person name="Marmeisse R."/>
            <person name="Melayah D."/>
            <person name="Montanini B."/>
            <person name="Muratet M."/>
            <person name="Nehls U."/>
            <person name="Niculita-Hirzel H."/>
            <person name="Oudot-Le Secq M.P."/>
            <person name="Peter M."/>
            <person name="Quesneville H."/>
            <person name="Rajashekar B."/>
            <person name="Reich M."/>
            <person name="Rouhier N."/>
            <person name="Schmutz J."/>
            <person name="Yin T."/>
            <person name="Chalot M."/>
            <person name="Henrissat B."/>
            <person name="Kuees U."/>
            <person name="Lucas S."/>
            <person name="Van de Peer Y."/>
            <person name="Podila G.K."/>
            <person name="Polle A."/>
            <person name="Pukkila P.J."/>
            <person name="Richardson P.M."/>
            <person name="Rouze P."/>
            <person name="Sanders I.R."/>
            <person name="Stajich J.E."/>
            <person name="Tunlid A."/>
            <person name="Tuskan G."/>
            <person name="Grigoriev I.V."/>
        </authorList>
    </citation>
    <scope>NUCLEOTIDE SEQUENCE [LARGE SCALE GENOMIC DNA]</scope>
    <source>
        <strain evidence="4">S238N-H82 / ATCC MYA-4686</strain>
    </source>
</reference>
<feature type="compositionally biased region" description="Low complexity" evidence="2">
    <location>
        <begin position="108"/>
        <end position="121"/>
    </location>
</feature>
<protein>
    <submittedName>
        <fullName evidence="3">Predicted protein</fullName>
    </submittedName>
</protein>
<dbReference type="GeneID" id="6068829"/>
<feature type="compositionally biased region" description="Basic and acidic residues" evidence="2">
    <location>
        <begin position="394"/>
        <end position="438"/>
    </location>
</feature>
<organism evidence="4">
    <name type="scientific">Laccaria bicolor (strain S238N-H82 / ATCC MYA-4686)</name>
    <name type="common">Bicoloured deceiver</name>
    <name type="synonym">Laccaria laccata var. bicolor</name>
    <dbReference type="NCBI Taxonomy" id="486041"/>
    <lineage>
        <taxon>Eukaryota</taxon>
        <taxon>Fungi</taxon>
        <taxon>Dikarya</taxon>
        <taxon>Basidiomycota</taxon>
        <taxon>Agaricomycotina</taxon>
        <taxon>Agaricomycetes</taxon>
        <taxon>Agaricomycetidae</taxon>
        <taxon>Agaricales</taxon>
        <taxon>Agaricineae</taxon>
        <taxon>Hydnangiaceae</taxon>
        <taxon>Laccaria</taxon>
    </lineage>
</organism>
<feature type="coiled-coil region" evidence="1">
    <location>
        <begin position="222"/>
        <end position="292"/>
    </location>
</feature>
<evidence type="ECO:0000313" key="3">
    <source>
        <dbReference type="EMBL" id="EDR15481.1"/>
    </source>
</evidence>
<dbReference type="EMBL" id="DS547091">
    <property type="protein sequence ID" value="EDR15481.1"/>
    <property type="molecule type" value="Genomic_DNA"/>
</dbReference>
<dbReference type="Proteomes" id="UP000001194">
    <property type="component" value="Unassembled WGS sequence"/>
</dbReference>
<proteinExistence type="predicted"/>
<dbReference type="RefSeq" id="XP_001873689.1">
    <property type="nucleotide sequence ID" value="XM_001873654.1"/>
</dbReference>
<feature type="region of interest" description="Disordered" evidence="2">
    <location>
        <begin position="21"/>
        <end position="158"/>
    </location>
</feature>
<feature type="compositionally biased region" description="Basic and acidic residues" evidence="2">
    <location>
        <begin position="452"/>
        <end position="465"/>
    </location>
</feature>